<dbReference type="PROSITE" id="PS51354">
    <property type="entry name" value="GLUTAREDOXIN_2"/>
    <property type="match status" value="1"/>
</dbReference>
<dbReference type="NCBIfam" id="TIGR02196">
    <property type="entry name" value="GlrX_YruB"/>
    <property type="match status" value="1"/>
</dbReference>
<dbReference type="AlphaFoldDB" id="A0A1F8F0M3"/>
<dbReference type="PANTHER" id="PTHR34386:SF1">
    <property type="entry name" value="GLUTAREDOXIN-LIKE PROTEIN NRDH"/>
    <property type="match status" value="1"/>
</dbReference>
<dbReference type="Pfam" id="PF00462">
    <property type="entry name" value="Glutaredoxin"/>
    <property type="match status" value="1"/>
</dbReference>
<dbReference type="InterPro" id="IPR036249">
    <property type="entry name" value="Thioredoxin-like_sf"/>
</dbReference>
<protein>
    <submittedName>
        <fullName evidence="2">NrdH-redoxin</fullName>
    </submittedName>
</protein>
<reference evidence="2 3" key="1">
    <citation type="journal article" date="2016" name="Nat. Commun.">
        <title>Thousands of microbial genomes shed light on interconnected biogeochemical processes in an aquifer system.</title>
        <authorList>
            <person name="Anantharaman K."/>
            <person name="Brown C.T."/>
            <person name="Hug L.A."/>
            <person name="Sharon I."/>
            <person name="Castelle C.J."/>
            <person name="Probst A.J."/>
            <person name="Thomas B.C."/>
            <person name="Singh A."/>
            <person name="Wilkins M.J."/>
            <person name="Karaoz U."/>
            <person name="Brodie E.L."/>
            <person name="Williams K.H."/>
            <person name="Hubbard S.S."/>
            <person name="Banfield J.F."/>
        </authorList>
    </citation>
    <scope>NUCLEOTIDE SEQUENCE [LARGE SCALE GENOMIC DNA]</scope>
</reference>
<evidence type="ECO:0000313" key="2">
    <source>
        <dbReference type="EMBL" id="OGN06120.1"/>
    </source>
</evidence>
<evidence type="ECO:0000259" key="1">
    <source>
        <dbReference type="Pfam" id="PF00462"/>
    </source>
</evidence>
<name>A0A1F8F0M3_9BACT</name>
<dbReference type="CDD" id="cd02976">
    <property type="entry name" value="NrdH"/>
    <property type="match status" value="1"/>
</dbReference>
<organism evidence="2 3">
    <name type="scientific">Candidatus Yanofskybacteria bacterium RIFCSPHIGHO2_01_FULL_45_42</name>
    <dbReference type="NCBI Taxonomy" id="1802671"/>
    <lineage>
        <taxon>Bacteria</taxon>
        <taxon>Candidatus Yanofskyibacteriota</taxon>
    </lineage>
</organism>
<sequence>MTKVTIYTTPSCVYCKMTKEYFKSKNIKYDEYDVFADASKREEMIKKSGQLGVPVIDIGGKIVIGFDRPKINQLLKL</sequence>
<evidence type="ECO:0000313" key="3">
    <source>
        <dbReference type="Proteomes" id="UP000178023"/>
    </source>
</evidence>
<accession>A0A1F8F0M3</accession>
<dbReference type="Proteomes" id="UP000178023">
    <property type="component" value="Unassembled WGS sequence"/>
</dbReference>
<proteinExistence type="predicted"/>
<comment type="caution">
    <text evidence="2">The sequence shown here is derived from an EMBL/GenBank/DDBJ whole genome shotgun (WGS) entry which is preliminary data.</text>
</comment>
<dbReference type="Gene3D" id="3.40.30.10">
    <property type="entry name" value="Glutaredoxin"/>
    <property type="match status" value="1"/>
</dbReference>
<dbReference type="PANTHER" id="PTHR34386">
    <property type="entry name" value="GLUTAREDOXIN"/>
    <property type="match status" value="1"/>
</dbReference>
<dbReference type="SUPFAM" id="SSF52833">
    <property type="entry name" value="Thioredoxin-like"/>
    <property type="match status" value="1"/>
</dbReference>
<gene>
    <name evidence="2" type="ORF">A2750_04150</name>
</gene>
<dbReference type="GO" id="GO:0009055">
    <property type="term" value="F:electron transfer activity"/>
    <property type="evidence" value="ECO:0007669"/>
    <property type="project" value="TreeGrafter"/>
</dbReference>
<dbReference type="InterPro" id="IPR011911">
    <property type="entry name" value="GlrX_YruB"/>
</dbReference>
<dbReference type="InterPro" id="IPR002109">
    <property type="entry name" value="Glutaredoxin"/>
</dbReference>
<dbReference type="EMBL" id="MGJL01000041">
    <property type="protein sequence ID" value="OGN06120.1"/>
    <property type="molecule type" value="Genomic_DNA"/>
</dbReference>
<dbReference type="InterPro" id="IPR051548">
    <property type="entry name" value="Grx-like_ET"/>
</dbReference>
<feature type="domain" description="Glutaredoxin" evidence="1">
    <location>
        <begin position="4"/>
        <end position="63"/>
    </location>
</feature>
<dbReference type="GO" id="GO:0045454">
    <property type="term" value="P:cell redox homeostasis"/>
    <property type="evidence" value="ECO:0007669"/>
    <property type="project" value="TreeGrafter"/>
</dbReference>